<feature type="non-terminal residue" evidence="1">
    <location>
        <position position="1"/>
    </location>
</feature>
<protein>
    <submittedName>
        <fullName evidence="1">Uncharacterized protein</fullName>
    </submittedName>
</protein>
<comment type="caution">
    <text evidence="1">The sequence shown here is derived from an EMBL/GenBank/DDBJ whole genome shotgun (WGS) entry which is preliminary data.</text>
</comment>
<name>A0A5J4TC40_9EUKA</name>
<dbReference type="AlphaFoldDB" id="A0A5J4TC40"/>
<dbReference type="Proteomes" id="UP000324800">
    <property type="component" value="Unassembled WGS sequence"/>
</dbReference>
<dbReference type="EMBL" id="SNRW01033689">
    <property type="protein sequence ID" value="KAA6356006.1"/>
    <property type="molecule type" value="Genomic_DNA"/>
</dbReference>
<feature type="non-terminal residue" evidence="1">
    <location>
        <position position="392"/>
    </location>
</feature>
<accession>A0A5J4TC40</accession>
<sequence>QEGSINNSLAVAKTYTDTKVGKEAERAKAEELVFTKQFETVFGNESTKNSLKKTLRDAKIYADDVVVKHEEKTKEELDAIKKSVQDETKRATLSTDNTSGISFTVTPSSDGTKLTGNINLADDSANILVMKNSGLYASVKLSYVPAENKLIFSHSLGEEGYKEEITLSNFSIVKRAMYDREREALILVISVGEGESEVVIPFKDLIEEWVIGRTPNPPFILDKERGYAGGPDVLYADIELSTYNNNILVKLNNSLYVDGSSTNIKHNNEVLYNVVESLKQAITESINTLTGVINNGLSAEKTRAEKAESDELTRATTEENKLSNSIFSATTAFENRIVVEENRAKGAESGLSFEIGSVNTIVTKLNGGQTILGSVEYALATATKHTDDKGLG</sequence>
<proteinExistence type="predicted"/>
<evidence type="ECO:0000313" key="1">
    <source>
        <dbReference type="EMBL" id="KAA6356006.1"/>
    </source>
</evidence>
<gene>
    <name evidence="1" type="ORF">EZS28_048467</name>
</gene>
<evidence type="ECO:0000313" key="2">
    <source>
        <dbReference type="Proteomes" id="UP000324800"/>
    </source>
</evidence>
<organism evidence="1 2">
    <name type="scientific">Streblomastix strix</name>
    <dbReference type="NCBI Taxonomy" id="222440"/>
    <lineage>
        <taxon>Eukaryota</taxon>
        <taxon>Metamonada</taxon>
        <taxon>Preaxostyla</taxon>
        <taxon>Oxymonadida</taxon>
        <taxon>Streblomastigidae</taxon>
        <taxon>Streblomastix</taxon>
    </lineage>
</organism>
<reference evidence="1 2" key="1">
    <citation type="submission" date="2019-03" db="EMBL/GenBank/DDBJ databases">
        <title>Single cell metagenomics reveals metabolic interactions within the superorganism composed of flagellate Streblomastix strix and complex community of Bacteroidetes bacteria on its surface.</title>
        <authorList>
            <person name="Treitli S.C."/>
            <person name="Kolisko M."/>
            <person name="Husnik F."/>
            <person name="Keeling P."/>
            <person name="Hampl V."/>
        </authorList>
    </citation>
    <scope>NUCLEOTIDE SEQUENCE [LARGE SCALE GENOMIC DNA]</scope>
    <source>
        <strain evidence="1">ST1C</strain>
    </source>
</reference>